<evidence type="ECO:0000313" key="3">
    <source>
        <dbReference type="Proteomes" id="UP000600139"/>
    </source>
</evidence>
<proteinExistence type="predicted"/>
<dbReference type="AlphaFoldDB" id="A0A934VCY6"/>
<accession>A0A934VCY6</accession>
<name>A0A934VCY6_9BACT</name>
<feature type="chain" id="PRO_5036957998" evidence="1">
    <location>
        <begin position="21"/>
        <end position="301"/>
    </location>
</feature>
<evidence type="ECO:0000313" key="2">
    <source>
        <dbReference type="EMBL" id="MBK1816984.1"/>
    </source>
</evidence>
<sequence length="301" mass="32219">MKTKILTSFFVLLTGPPACATEIDAEAQHLIGLETAEPAARSLPPEVAAYGTVLSPAPLIDLFRQIDAAKAALEISQQTSDRVEKLFASGELVARKDVEAAQAQLVRDRASMRTLEDRLVLEWGPRFSKLAATDRATLLGDLLEGRMAIARLSVARSETVTGIPLAANLHVFGREMKPIRCTSISPATTMDPAFLSQGFFGVMETPDTPLAIGLTLTGSLEIRGEPRSGIKIPQAAVVFYLGKAWVYQGGGDGTFKRVEIPTDEPVDDGWFLSNGVIPPHPVVTKGAQSILSKETAGPAEE</sequence>
<protein>
    <submittedName>
        <fullName evidence="2">Uncharacterized protein</fullName>
    </submittedName>
</protein>
<dbReference type="Proteomes" id="UP000600139">
    <property type="component" value="Unassembled WGS sequence"/>
</dbReference>
<feature type="signal peptide" evidence="1">
    <location>
        <begin position="1"/>
        <end position="20"/>
    </location>
</feature>
<organism evidence="2 3">
    <name type="scientific">Luteolibacter yonseiensis</name>
    <dbReference type="NCBI Taxonomy" id="1144680"/>
    <lineage>
        <taxon>Bacteria</taxon>
        <taxon>Pseudomonadati</taxon>
        <taxon>Verrucomicrobiota</taxon>
        <taxon>Verrucomicrobiia</taxon>
        <taxon>Verrucomicrobiales</taxon>
        <taxon>Verrucomicrobiaceae</taxon>
        <taxon>Luteolibacter</taxon>
    </lineage>
</organism>
<comment type="caution">
    <text evidence="2">The sequence shown here is derived from an EMBL/GenBank/DDBJ whole genome shotgun (WGS) entry which is preliminary data.</text>
</comment>
<dbReference type="RefSeq" id="WP_200351907.1">
    <property type="nucleotide sequence ID" value="NZ_BAABHZ010000006.1"/>
</dbReference>
<reference evidence="2" key="1">
    <citation type="submission" date="2021-01" db="EMBL/GenBank/DDBJ databases">
        <title>Modified the classification status of verrucomicrobia.</title>
        <authorList>
            <person name="Feng X."/>
        </authorList>
    </citation>
    <scope>NUCLEOTIDE SEQUENCE</scope>
    <source>
        <strain evidence="2">JCM 18052</strain>
    </source>
</reference>
<gene>
    <name evidence="2" type="ORF">JIN84_15275</name>
</gene>
<dbReference type="EMBL" id="JAENIK010000011">
    <property type="protein sequence ID" value="MBK1816984.1"/>
    <property type="molecule type" value="Genomic_DNA"/>
</dbReference>
<keyword evidence="3" id="KW-1185">Reference proteome</keyword>
<keyword evidence="1" id="KW-0732">Signal</keyword>
<evidence type="ECO:0000256" key="1">
    <source>
        <dbReference type="SAM" id="SignalP"/>
    </source>
</evidence>